<sequence>MVAGTQSETTRTPYKLWFDAALVDELATLLGDAHQDFDQALFRREATHGLDTLEFKDRTLHIADAMALAMPWPTAERMQTLIAALPPELPDEEGVTEKGYRFWPFGEFIARQGLDDVDASFEAMVELTKRFTSEFAIRPFLAADLHGALDRLEALVDHPNLHVRRWVSEGTRTRLPWAKGVPGLKKAQPRRLRLLEALRYDPERYVQRSVANHLQDIVKDDLPTGLDTLERWATDGESNSSAGDLLWVVRHAARGQLKAGHPRALRIFGFEPGVVGIGQFTLSHDELRAGDTLTLALTLTNPTDRSLDVRVDYALSGPTKSGRAFSKVFRWSDLELKPGQSQTLETTHSFAHRSTRKVYTGLHRLEARVNGEPSPGREVWLEGLEGNDPHALKNIR</sequence>
<dbReference type="EMBL" id="VOSL01000025">
    <property type="protein sequence ID" value="TXD39809.1"/>
    <property type="molecule type" value="Genomic_DNA"/>
</dbReference>
<dbReference type="Gene3D" id="1.25.40.290">
    <property type="entry name" value="ARM repeat domains"/>
    <property type="match status" value="1"/>
</dbReference>
<proteinExistence type="predicted"/>
<organism evidence="1 2">
    <name type="scientific">Lujinxingia vulgaris</name>
    <dbReference type="NCBI Taxonomy" id="2600176"/>
    <lineage>
        <taxon>Bacteria</taxon>
        <taxon>Deltaproteobacteria</taxon>
        <taxon>Bradymonadales</taxon>
        <taxon>Lujinxingiaceae</taxon>
        <taxon>Lujinxingia</taxon>
    </lineage>
</organism>
<evidence type="ECO:0000313" key="1">
    <source>
        <dbReference type="EMBL" id="TXD39809.1"/>
    </source>
</evidence>
<dbReference type="RefSeq" id="WP_146973588.1">
    <property type="nucleotide sequence ID" value="NZ_VOSL01000025.1"/>
</dbReference>
<evidence type="ECO:0008006" key="3">
    <source>
        <dbReference type="Google" id="ProtNLM"/>
    </source>
</evidence>
<dbReference type="AlphaFoldDB" id="A0A5C6XGV8"/>
<dbReference type="SUPFAM" id="SSF48371">
    <property type="entry name" value="ARM repeat"/>
    <property type="match status" value="1"/>
</dbReference>
<gene>
    <name evidence="1" type="ORF">FRC96_05935</name>
</gene>
<accession>A0A5C6XGV8</accession>
<protein>
    <recommendedName>
        <fullName evidence="3">DNA alkylation repair protein</fullName>
    </recommendedName>
</protein>
<dbReference type="InterPro" id="IPR016024">
    <property type="entry name" value="ARM-type_fold"/>
</dbReference>
<evidence type="ECO:0000313" key="2">
    <source>
        <dbReference type="Proteomes" id="UP000321046"/>
    </source>
</evidence>
<reference evidence="1 2" key="1">
    <citation type="submission" date="2019-08" db="EMBL/GenBank/DDBJ databases">
        <title>Bradymonadales sp. TMQ2.</title>
        <authorList>
            <person name="Liang Q."/>
        </authorList>
    </citation>
    <scope>NUCLEOTIDE SEQUENCE [LARGE SCALE GENOMIC DNA]</scope>
    <source>
        <strain evidence="1 2">TMQ2</strain>
    </source>
</reference>
<name>A0A5C6XGV8_9DELT</name>
<dbReference type="Proteomes" id="UP000321046">
    <property type="component" value="Unassembled WGS sequence"/>
</dbReference>
<comment type="caution">
    <text evidence="1">The sequence shown here is derived from an EMBL/GenBank/DDBJ whole genome shotgun (WGS) entry which is preliminary data.</text>
</comment>
<dbReference type="OrthoDB" id="9797162at2"/>